<dbReference type="InterPro" id="IPR028228">
    <property type="entry name" value="Imm53"/>
</dbReference>
<accession>A0A9D2IW69</accession>
<protein>
    <submittedName>
        <fullName evidence="1">Immunity 53 family protein</fullName>
    </submittedName>
</protein>
<reference evidence="1" key="2">
    <citation type="submission" date="2021-04" db="EMBL/GenBank/DDBJ databases">
        <authorList>
            <person name="Gilroy R."/>
        </authorList>
    </citation>
    <scope>NUCLEOTIDE SEQUENCE</scope>
    <source>
        <strain evidence="1">CHK33-5263</strain>
    </source>
</reference>
<organism evidence="1 2">
    <name type="scientific">Candidatus Gallimonas intestinigallinarum</name>
    <dbReference type="NCBI Taxonomy" id="2838604"/>
    <lineage>
        <taxon>Bacteria</taxon>
        <taxon>Bacillati</taxon>
        <taxon>Bacillota</taxon>
        <taxon>Clostridia</taxon>
        <taxon>Candidatus Gallimonas</taxon>
    </lineage>
</organism>
<reference evidence="1" key="1">
    <citation type="journal article" date="2021" name="PeerJ">
        <title>Extensive microbial diversity within the chicken gut microbiome revealed by metagenomics and culture.</title>
        <authorList>
            <person name="Gilroy R."/>
            <person name="Ravi A."/>
            <person name="Getino M."/>
            <person name="Pursley I."/>
            <person name="Horton D.L."/>
            <person name="Alikhan N.F."/>
            <person name="Baker D."/>
            <person name="Gharbi K."/>
            <person name="Hall N."/>
            <person name="Watson M."/>
            <person name="Adriaenssens E.M."/>
            <person name="Foster-Nyarko E."/>
            <person name="Jarju S."/>
            <person name="Secka A."/>
            <person name="Antonio M."/>
            <person name="Oren A."/>
            <person name="Chaudhuri R.R."/>
            <person name="La Ragione R."/>
            <person name="Hildebrand F."/>
            <person name="Pallen M.J."/>
        </authorList>
    </citation>
    <scope>NUCLEOTIDE SEQUENCE</scope>
    <source>
        <strain evidence="1">CHK33-5263</strain>
    </source>
</reference>
<dbReference type="AlphaFoldDB" id="A0A9D2IW69"/>
<evidence type="ECO:0000313" key="2">
    <source>
        <dbReference type="Proteomes" id="UP000824044"/>
    </source>
</evidence>
<dbReference type="EMBL" id="DXBS01000087">
    <property type="protein sequence ID" value="HIZ24707.1"/>
    <property type="molecule type" value="Genomic_DNA"/>
</dbReference>
<proteinExistence type="predicted"/>
<dbReference type="Proteomes" id="UP000824044">
    <property type="component" value="Unassembled WGS sequence"/>
</dbReference>
<dbReference type="Pfam" id="PF15580">
    <property type="entry name" value="Imm53"/>
    <property type="match status" value="1"/>
</dbReference>
<comment type="caution">
    <text evidence="1">The sequence shown here is derived from an EMBL/GenBank/DDBJ whole genome shotgun (WGS) entry which is preliminary data.</text>
</comment>
<gene>
    <name evidence="1" type="ORF">H9812_04445</name>
</gene>
<sequence length="97" mass="11684">MDVLNAVNEWFQSQCDGDWEHDYGITIETLDNPGWSVEIYLYETELQDKPFEQIDEWHSDQDWILCKVENYFFKGMGDPKKLERILSIFVQWQQSET</sequence>
<evidence type="ECO:0000313" key="1">
    <source>
        <dbReference type="EMBL" id="HIZ24707.1"/>
    </source>
</evidence>
<name>A0A9D2IW69_9FIRM</name>